<dbReference type="HOGENOM" id="CLU_068070_1_0_1"/>
<dbReference type="OMA" id="HCIVLFV"/>
<keyword evidence="5" id="KW-1003">Cell membrane</keyword>
<accession>V3YYR2</accession>
<feature type="non-terminal residue" evidence="16">
    <location>
        <position position="1"/>
    </location>
</feature>
<evidence type="ECO:0000256" key="6">
    <source>
        <dbReference type="ARBA" id="ARBA00022490"/>
    </source>
</evidence>
<evidence type="ECO:0000313" key="17">
    <source>
        <dbReference type="Proteomes" id="UP000030746"/>
    </source>
</evidence>
<dbReference type="EMBL" id="KB203738">
    <property type="protein sequence ID" value="ESO83288.1"/>
    <property type="molecule type" value="Genomic_DNA"/>
</dbReference>
<feature type="transmembrane region" description="Helical" evidence="15">
    <location>
        <begin position="185"/>
        <end position="204"/>
    </location>
</feature>
<evidence type="ECO:0000256" key="14">
    <source>
        <dbReference type="ARBA" id="ARBA00032951"/>
    </source>
</evidence>
<dbReference type="GeneID" id="20233474"/>
<dbReference type="AlphaFoldDB" id="V3YYR2"/>
<evidence type="ECO:0000256" key="1">
    <source>
        <dbReference type="ARBA" id="ARBA00004257"/>
    </source>
</evidence>
<dbReference type="GO" id="GO:0030154">
    <property type="term" value="P:cell differentiation"/>
    <property type="evidence" value="ECO:0007669"/>
    <property type="project" value="UniProtKB-KW"/>
</dbReference>
<dbReference type="GO" id="GO:0005794">
    <property type="term" value="C:Golgi apparatus"/>
    <property type="evidence" value="ECO:0007669"/>
    <property type="project" value="UniProtKB-SubCell"/>
</dbReference>
<keyword evidence="11 15" id="KW-0472">Membrane</keyword>
<dbReference type="STRING" id="225164.V3YYR2"/>
<dbReference type="CTD" id="20233474"/>
<name>V3YYR2_LOTGI</name>
<feature type="transmembrane region" description="Helical" evidence="15">
    <location>
        <begin position="151"/>
        <end position="173"/>
    </location>
</feature>
<proteinExistence type="predicted"/>
<keyword evidence="7 15" id="KW-0812">Transmembrane</keyword>
<feature type="transmembrane region" description="Helical" evidence="15">
    <location>
        <begin position="126"/>
        <end position="145"/>
    </location>
</feature>
<reference evidence="16 17" key="1">
    <citation type="journal article" date="2013" name="Nature">
        <title>Insights into bilaterian evolution from three spiralian genomes.</title>
        <authorList>
            <person name="Simakov O."/>
            <person name="Marletaz F."/>
            <person name="Cho S.J."/>
            <person name="Edsinger-Gonzales E."/>
            <person name="Havlak P."/>
            <person name="Hellsten U."/>
            <person name="Kuo D.H."/>
            <person name="Larsson T."/>
            <person name="Lv J."/>
            <person name="Arendt D."/>
            <person name="Savage R."/>
            <person name="Osoegawa K."/>
            <person name="de Jong P."/>
            <person name="Grimwood J."/>
            <person name="Chapman J.A."/>
            <person name="Shapiro H."/>
            <person name="Aerts A."/>
            <person name="Otillar R.P."/>
            <person name="Terry A.Y."/>
            <person name="Boore J.L."/>
            <person name="Grigoriev I.V."/>
            <person name="Lindberg D.R."/>
            <person name="Seaver E.C."/>
            <person name="Weisblat D.A."/>
            <person name="Putnam N.H."/>
            <person name="Rokhsar D.S."/>
        </authorList>
    </citation>
    <scope>NUCLEOTIDE SEQUENCE [LARGE SCALE GENOMIC DNA]</scope>
</reference>
<evidence type="ECO:0000256" key="4">
    <source>
        <dbReference type="ARBA" id="ARBA00015622"/>
    </source>
</evidence>
<evidence type="ECO:0000256" key="7">
    <source>
        <dbReference type="ARBA" id="ARBA00022692"/>
    </source>
</evidence>
<dbReference type="PANTHER" id="PTHR15627">
    <property type="entry name" value="NATURAL KILLER CELL-SPECIFIC ANTIGEN KLIP1"/>
    <property type="match status" value="1"/>
</dbReference>
<keyword evidence="17" id="KW-1185">Reference proteome</keyword>
<feature type="transmembrane region" description="Helical" evidence="15">
    <location>
        <begin position="58"/>
        <end position="76"/>
    </location>
</feature>
<keyword evidence="9 15" id="KW-1133">Transmembrane helix</keyword>
<keyword evidence="12" id="KW-0325">Glycoprotein</keyword>
<evidence type="ECO:0000256" key="5">
    <source>
        <dbReference type="ARBA" id="ARBA00022475"/>
    </source>
</evidence>
<organism evidence="16 17">
    <name type="scientific">Lottia gigantea</name>
    <name type="common">Giant owl limpet</name>
    <dbReference type="NCBI Taxonomy" id="225164"/>
    <lineage>
        <taxon>Eukaryota</taxon>
        <taxon>Metazoa</taxon>
        <taxon>Spiralia</taxon>
        <taxon>Lophotrochozoa</taxon>
        <taxon>Mollusca</taxon>
        <taxon>Gastropoda</taxon>
        <taxon>Patellogastropoda</taxon>
        <taxon>Lottioidea</taxon>
        <taxon>Lottiidae</taxon>
        <taxon>Lottia</taxon>
    </lineage>
</organism>
<keyword evidence="8" id="KW-0221">Differentiation</keyword>
<evidence type="ECO:0000256" key="2">
    <source>
        <dbReference type="ARBA" id="ARBA00004496"/>
    </source>
</evidence>
<dbReference type="Proteomes" id="UP000030746">
    <property type="component" value="Unassembled WGS sequence"/>
</dbReference>
<evidence type="ECO:0000256" key="12">
    <source>
        <dbReference type="ARBA" id="ARBA00023180"/>
    </source>
</evidence>
<dbReference type="InterPro" id="IPR051521">
    <property type="entry name" value="tRNA_Mod/Golgi_Maint"/>
</dbReference>
<dbReference type="RefSeq" id="XP_009066043.1">
    <property type="nucleotide sequence ID" value="XM_009067795.1"/>
</dbReference>
<dbReference type="PANTHER" id="PTHR15627:SF14">
    <property type="entry name" value="PROTEIN YIPF3"/>
    <property type="match status" value="1"/>
</dbReference>
<evidence type="ECO:0000256" key="8">
    <source>
        <dbReference type="ARBA" id="ARBA00022782"/>
    </source>
</evidence>
<protein>
    <recommendedName>
        <fullName evidence="4">Protein YIPF3</fullName>
    </recommendedName>
    <alternativeName>
        <fullName evidence="14">YIP1 family member 3</fullName>
    </alternativeName>
</protein>
<comment type="subcellular location">
    <subcellularLocation>
        <location evidence="3">Cell membrane</location>
        <topology evidence="3">Multi-pass membrane protein</topology>
    </subcellularLocation>
    <subcellularLocation>
        <location evidence="2">Cytoplasm</location>
    </subcellularLocation>
    <subcellularLocation>
        <location evidence="1">Golgi apparatus</location>
        <location evidence="1">cis-Golgi network membrane</location>
        <topology evidence="1">Multi-pass membrane protein</topology>
    </subcellularLocation>
</comment>
<evidence type="ECO:0000256" key="9">
    <source>
        <dbReference type="ARBA" id="ARBA00022989"/>
    </source>
</evidence>
<dbReference type="GO" id="GO:0005886">
    <property type="term" value="C:plasma membrane"/>
    <property type="evidence" value="ECO:0007669"/>
    <property type="project" value="UniProtKB-SubCell"/>
</dbReference>
<feature type="transmembrane region" description="Helical" evidence="15">
    <location>
        <begin position="88"/>
        <end position="114"/>
    </location>
</feature>
<dbReference type="KEGG" id="lgi:LOTGIDRAFT_133714"/>
<keyword evidence="6" id="KW-0963">Cytoplasm</keyword>
<keyword evidence="10" id="KW-0333">Golgi apparatus</keyword>
<evidence type="ECO:0000256" key="10">
    <source>
        <dbReference type="ARBA" id="ARBA00023034"/>
    </source>
</evidence>
<evidence type="ECO:0000313" key="16">
    <source>
        <dbReference type="EMBL" id="ESO83288.1"/>
    </source>
</evidence>
<gene>
    <name evidence="16" type="ORF">LOTGIDRAFT_133714</name>
</gene>
<comment type="function">
    <text evidence="13">Involved in the maintenance of the Golgi structure. May play a role in hematopoiesis.</text>
</comment>
<evidence type="ECO:0000256" key="3">
    <source>
        <dbReference type="ARBA" id="ARBA00004651"/>
    </source>
</evidence>
<evidence type="ECO:0000256" key="13">
    <source>
        <dbReference type="ARBA" id="ARBA00024809"/>
    </source>
</evidence>
<evidence type="ECO:0000256" key="15">
    <source>
        <dbReference type="SAM" id="Phobius"/>
    </source>
</evidence>
<sequence length="245" mass="28179">QVWQASKQKAQKAWSVYGNIDILRPYFDVEPRQVQRRLIYSLIPQKPTSQRQSIPRELYGPIMVIFTLVALLLFQMKSSDHRVEEGTLMGTAFGVCFIYWFGSAGLIWLLSYICGVRIAMLQILSMLGYALFSHCIVLFLGTVVHTSHDHMLFYLTWAILGGLSTLKMACIIFSRASGKTERIMVIALIAILHLSFLLYLHFAYHSVVEGKLFCYIIKFFFFIRPHLLTPLSVRRSVRLSVCIFL</sequence>
<evidence type="ECO:0000256" key="11">
    <source>
        <dbReference type="ARBA" id="ARBA00023136"/>
    </source>
</evidence>
<dbReference type="OrthoDB" id="10256463at2759"/>